<feature type="compositionally biased region" description="Acidic residues" evidence="11">
    <location>
        <begin position="490"/>
        <end position="501"/>
    </location>
</feature>
<evidence type="ECO:0000256" key="6">
    <source>
        <dbReference type="ARBA" id="ARBA00023004"/>
    </source>
</evidence>
<dbReference type="GO" id="GO:0046872">
    <property type="term" value="F:metal ion binding"/>
    <property type="evidence" value="ECO:0007669"/>
    <property type="project" value="UniProtKB-KW"/>
</dbReference>
<dbReference type="STRING" id="698492.A0A0E9NS62"/>
<evidence type="ECO:0000313" key="12">
    <source>
        <dbReference type="EMBL" id="GAO52732.1"/>
    </source>
</evidence>
<dbReference type="FunFam" id="3.40.50.11860:FF:000001">
    <property type="entry name" value="2-(3-amino-3-carboxypropyl)histidine synthase subunit 2"/>
    <property type="match status" value="1"/>
</dbReference>
<reference evidence="12 13" key="2">
    <citation type="journal article" date="2014" name="J. Gen. Appl. Microbiol.">
        <title>The early diverging ascomycetous budding yeast Saitoella complicata has three histone deacetylases belonging to the Clr6, Hos2, and Rpd3 lineages.</title>
        <authorList>
            <person name="Nishida H."/>
            <person name="Matsumoto T."/>
            <person name="Kondo S."/>
            <person name="Hamamoto M."/>
            <person name="Yoshikawa H."/>
        </authorList>
    </citation>
    <scope>NUCLEOTIDE SEQUENCE [LARGE SCALE GENOMIC DNA]</scope>
    <source>
        <strain evidence="12 13">NRRL Y-17804</strain>
    </source>
</reference>
<reference evidence="12 13" key="3">
    <citation type="journal article" date="2015" name="Genome Announc.">
        <title>Draft Genome Sequence of the Archiascomycetous Yeast Saitoella complicata.</title>
        <authorList>
            <person name="Yamauchi K."/>
            <person name="Kondo S."/>
            <person name="Hamamoto M."/>
            <person name="Takahashi Y."/>
            <person name="Ogura Y."/>
            <person name="Hayashi T."/>
            <person name="Nishida H."/>
        </authorList>
    </citation>
    <scope>NUCLEOTIDE SEQUENCE [LARGE SCALE GENOMIC DNA]</scope>
    <source>
        <strain evidence="12 13">NRRL Y-17804</strain>
    </source>
</reference>
<dbReference type="OMA" id="QIWNENH"/>
<keyword evidence="13" id="KW-1185">Reference proteome</keyword>
<protein>
    <recommendedName>
        <fullName evidence="4 10">2-(3-amino-3-carboxypropyl)histidine synthase subunit 2</fullName>
    </recommendedName>
</protein>
<keyword evidence="10" id="KW-0963">Cytoplasm</keyword>
<evidence type="ECO:0000256" key="9">
    <source>
        <dbReference type="ARBA" id="ARBA00054092"/>
    </source>
</evidence>
<accession>A0A0E9NS62</accession>
<sequence length="520" mass="56389">MAAELTTAPPLSDDATAVLERTVEVEQLPASATGYAFHEVYEIERTVRLIQEGGYRNIALQFSDELLSDAAGVVDALRKPLTDGQKVYVLADTSYGSCCVDEVAAEHISADAIVHYGRACLSPTSRLPVIYVFGRRPVDLDAAVKGFEEVLESKDADVIAMSDVTYSHALPSFCQRLREAGYTNTIETTHATIDTVPPLSSTSSPTSTSTLPGREYSLPEAKPLSDYTIFYLGPPSTTLTTLLMTHNSLTSSIYSHNPLTLRTTLESPTTNARLRRRYAMVQKARDAGTIGIVVGTLGVAGYLTLISDLRKLIFEAGKKPYTFVMGKLNPAKMANFGEVECFVLVACGENSLIESRDFYRPVVTPYELGLALRARGGEAPSWTGEWVTDFDRVMRLNSSNPPGNDDEGKDPWASDDDEPHFSLITGRYESSSRPMATKTLSLDPSHTTDLVQSNGARALVTATTIGGVFSPSAEYLQKGKVWKGLGNDVDVDEEEGEDDGEGAVVQEGRAGIARDYGHDI</sequence>
<comment type="function">
    <text evidence="10">Required for the first step of diphthamide biosynthesis, a post-translational modification of histidine which occurs in elongation factor 2. DPH1 and DPH2 transfer a 3-amino-3-carboxypropyl (ACP) group from S-adenosyl-L-methionine (SAM) to a histidine residue, the reaction is assisted by a reduction system comprising DPH3 and a NADH-dependent reductase. Facilitates the reduction of the catalytic iron-sulfur cluster found in the DPH1 subunit.</text>
</comment>
<dbReference type="GO" id="GO:0090560">
    <property type="term" value="F:2-(3-amino-3-carboxypropyl)histidine synthase activity"/>
    <property type="evidence" value="ECO:0007669"/>
    <property type="project" value="InterPro"/>
</dbReference>
<gene>
    <name evidence="12" type="ORF">G7K_6802-t1</name>
</gene>
<dbReference type="UniPathway" id="UPA00559"/>
<comment type="subcellular location">
    <subcellularLocation>
        <location evidence="10">Cytoplasm</location>
    </subcellularLocation>
</comment>
<name>A0A0E9NS62_SAICN</name>
<dbReference type="AlphaFoldDB" id="A0A0E9NS62"/>
<dbReference type="InterPro" id="IPR042263">
    <property type="entry name" value="DPH1/DPH2_1"/>
</dbReference>
<organism evidence="12 13">
    <name type="scientific">Saitoella complicata (strain BCRC 22490 / CBS 7301 / JCM 7358 / NBRC 10748 / NRRL Y-17804)</name>
    <dbReference type="NCBI Taxonomy" id="698492"/>
    <lineage>
        <taxon>Eukaryota</taxon>
        <taxon>Fungi</taxon>
        <taxon>Dikarya</taxon>
        <taxon>Ascomycota</taxon>
        <taxon>Taphrinomycotina</taxon>
        <taxon>Taphrinomycotina incertae sedis</taxon>
        <taxon>Saitoella</taxon>
    </lineage>
</organism>
<evidence type="ECO:0000256" key="1">
    <source>
        <dbReference type="ARBA" id="ARBA00001966"/>
    </source>
</evidence>
<comment type="pathway">
    <text evidence="2 10">Protein modification; peptidyl-diphthamide biosynthesis.</text>
</comment>
<dbReference type="FunFam" id="3.40.50.11840:FF:000002">
    <property type="entry name" value="2-(3-amino-3-carboxypropyl)histidine synthase subunit 2"/>
    <property type="match status" value="1"/>
</dbReference>
<evidence type="ECO:0000256" key="8">
    <source>
        <dbReference type="ARBA" id="ARBA00034128"/>
    </source>
</evidence>
<keyword evidence="5 10" id="KW-0479">Metal-binding</keyword>
<evidence type="ECO:0000256" key="2">
    <source>
        <dbReference type="ARBA" id="ARBA00005156"/>
    </source>
</evidence>
<feature type="region of interest" description="Disordered" evidence="11">
    <location>
        <begin position="394"/>
        <end position="421"/>
    </location>
</feature>
<dbReference type="SFLD" id="SFLDG01121">
    <property type="entry name" value="Diphthamide_biosynthesis"/>
    <property type="match status" value="1"/>
</dbReference>
<proteinExistence type="inferred from homology"/>
<comment type="function">
    <text evidence="9">Required for the first step of diphthamide biosynthesis, a post-translational modification of histidine which occurs in elongation factor 2. DPH1 and DPH2 transfer a 3-amino-3-carboxypropyl (ACP) group from S-adenosyl-L-methionine (SAM) to a histidine residue, the reaction is assisted by a reduction system comprising DPH3 and a NADH-dependent reductase, predominantly CBR1. Facilitates the reduction of the catalytic iron-sulfur cluster found in the DPH1 subunit.</text>
</comment>
<dbReference type="Gene3D" id="3.40.50.11860">
    <property type="entry name" value="Diphthamide synthesis DPH1/DPH2 domain 3"/>
    <property type="match status" value="1"/>
</dbReference>
<dbReference type="GO" id="GO:0051536">
    <property type="term" value="F:iron-sulfur cluster binding"/>
    <property type="evidence" value="ECO:0007669"/>
    <property type="project" value="UniProtKB-KW"/>
</dbReference>
<comment type="cofactor">
    <cofactor evidence="1">
        <name>[4Fe-4S] cluster</name>
        <dbReference type="ChEBI" id="CHEBI:49883"/>
    </cofactor>
</comment>
<dbReference type="PANTHER" id="PTHR10762">
    <property type="entry name" value="DIPHTHAMIDE BIOSYNTHESIS PROTEIN"/>
    <property type="match status" value="1"/>
</dbReference>
<comment type="caution">
    <text evidence="12">The sequence shown here is derived from an EMBL/GenBank/DDBJ whole genome shotgun (WGS) entry which is preliminary data.</text>
</comment>
<keyword evidence="6 10" id="KW-0408">Iron</keyword>
<dbReference type="NCBIfam" id="TIGR00322">
    <property type="entry name" value="diphth2_R"/>
    <property type="match status" value="1"/>
</dbReference>
<dbReference type="Gene3D" id="3.40.50.11840">
    <property type="entry name" value="Diphthamide synthesis DPH1/DPH2 domain 1"/>
    <property type="match status" value="1"/>
</dbReference>
<dbReference type="SFLD" id="SFLDF00408">
    <property type="entry name" value="Diphthamide_biosynthesis_famil"/>
    <property type="match status" value="1"/>
</dbReference>
<evidence type="ECO:0000256" key="5">
    <source>
        <dbReference type="ARBA" id="ARBA00022723"/>
    </source>
</evidence>
<dbReference type="Proteomes" id="UP000033140">
    <property type="component" value="Unassembled WGS sequence"/>
</dbReference>
<evidence type="ECO:0000313" key="13">
    <source>
        <dbReference type="Proteomes" id="UP000033140"/>
    </source>
</evidence>
<dbReference type="NCBIfam" id="TIGR00272">
    <property type="entry name" value="DPH2"/>
    <property type="match status" value="1"/>
</dbReference>
<feature type="compositionally biased region" description="Low complexity" evidence="11">
    <location>
        <begin position="197"/>
        <end position="212"/>
    </location>
</feature>
<evidence type="ECO:0000256" key="11">
    <source>
        <dbReference type="SAM" id="MobiDB-lite"/>
    </source>
</evidence>
<dbReference type="SFLD" id="SFLDS00032">
    <property type="entry name" value="Radical_SAM_3-amino-3-carboxyp"/>
    <property type="match status" value="1"/>
</dbReference>
<feature type="compositionally biased region" description="Acidic residues" evidence="11">
    <location>
        <begin position="404"/>
        <end position="418"/>
    </location>
</feature>
<reference evidence="12 13" key="1">
    <citation type="journal article" date="2011" name="J. Gen. Appl. Microbiol.">
        <title>Draft genome sequencing of the enigmatic yeast Saitoella complicata.</title>
        <authorList>
            <person name="Nishida H."/>
            <person name="Hamamoto M."/>
            <person name="Sugiyama J."/>
        </authorList>
    </citation>
    <scope>NUCLEOTIDE SEQUENCE [LARGE SCALE GENOMIC DNA]</scope>
    <source>
        <strain evidence="12 13">NRRL Y-17804</strain>
    </source>
</reference>
<dbReference type="InterPro" id="IPR016435">
    <property type="entry name" value="DPH1/DPH2"/>
</dbReference>
<dbReference type="EMBL" id="BACD03000083">
    <property type="protein sequence ID" value="GAO52732.1"/>
    <property type="molecule type" value="Genomic_DNA"/>
</dbReference>
<keyword evidence="7 10" id="KW-0411">Iron-sulfur</keyword>
<dbReference type="InterPro" id="IPR042265">
    <property type="entry name" value="DPH1/DPH2_3"/>
</dbReference>
<dbReference type="InterPro" id="IPR010014">
    <property type="entry name" value="DHP2"/>
</dbReference>
<evidence type="ECO:0000256" key="10">
    <source>
        <dbReference type="RuleBase" id="RU364133"/>
    </source>
</evidence>
<dbReference type="Pfam" id="PF01866">
    <property type="entry name" value="Diphthamide_syn"/>
    <property type="match status" value="1"/>
</dbReference>
<evidence type="ECO:0000256" key="4">
    <source>
        <dbReference type="ARBA" id="ARBA00021914"/>
    </source>
</evidence>
<evidence type="ECO:0000256" key="7">
    <source>
        <dbReference type="ARBA" id="ARBA00023014"/>
    </source>
</evidence>
<dbReference type="GO" id="GO:0017183">
    <property type="term" value="P:protein histidyl modification to diphthamide"/>
    <property type="evidence" value="ECO:0007669"/>
    <property type="project" value="UniProtKB-UniPathway"/>
</dbReference>
<feature type="region of interest" description="Disordered" evidence="11">
    <location>
        <begin position="490"/>
        <end position="520"/>
    </location>
</feature>
<evidence type="ECO:0000256" key="3">
    <source>
        <dbReference type="ARBA" id="ARBA00006179"/>
    </source>
</evidence>
<feature type="region of interest" description="Disordered" evidence="11">
    <location>
        <begin position="195"/>
        <end position="216"/>
    </location>
</feature>
<dbReference type="GO" id="GO:0005737">
    <property type="term" value="C:cytoplasm"/>
    <property type="evidence" value="ECO:0007669"/>
    <property type="project" value="UniProtKB-SubCell"/>
</dbReference>
<comment type="similarity">
    <text evidence="3 10">Belongs to the DPH1/DPH2 family. DPH2 subfamily.</text>
</comment>
<comment type="subunit">
    <text evidence="8">Component of the 2-(3-amino-3-carboxypropyl)histidine synthase complex composed of DPH1, DPH2, DPH3 and a NADH-dependent reductase, predominantly CBR1.</text>
</comment>
<dbReference type="PANTHER" id="PTHR10762:SF2">
    <property type="entry name" value="2-(3-AMINO-3-CARBOXYPROPYL)HISTIDINE SYNTHASE SUBUNIT 2"/>
    <property type="match status" value="1"/>
</dbReference>